<comment type="caution">
    <text evidence="7">The sequence shown here is derived from an EMBL/GenBank/DDBJ whole genome shotgun (WGS) entry which is preliminary data.</text>
</comment>
<feature type="compositionally biased region" description="Polar residues" evidence="5">
    <location>
        <begin position="142"/>
        <end position="152"/>
    </location>
</feature>
<feature type="compositionally biased region" description="Polar residues" evidence="5">
    <location>
        <begin position="323"/>
        <end position="339"/>
    </location>
</feature>
<feature type="compositionally biased region" description="Polar residues" evidence="5">
    <location>
        <begin position="232"/>
        <end position="244"/>
    </location>
</feature>
<evidence type="ECO:0000256" key="5">
    <source>
        <dbReference type="SAM" id="MobiDB-lite"/>
    </source>
</evidence>
<accession>A0A835FV75</accession>
<dbReference type="PANTHER" id="PTHR46293:SF17">
    <property type="entry name" value="RING-TYPE DOMAIN-CONTAINING PROTEIN"/>
    <property type="match status" value="1"/>
</dbReference>
<feature type="compositionally biased region" description="Basic and acidic residues" evidence="5">
    <location>
        <begin position="255"/>
        <end position="274"/>
    </location>
</feature>
<evidence type="ECO:0000259" key="6">
    <source>
        <dbReference type="PROSITE" id="PS50089"/>
    </source>
</evidence>
<feature type="compositionally biased region" description="Basic and acidic residues" evidence="5">
    <location>
        <begin position="286"/>
        <end position="299"/>
    </location>
</feature>
<keyword evidence="8" id="KW-1185">Reference proteome</keyword>
<keyword evidence="2 4" id="KW-0863">Zinc-finger</keyword>
<dbReference type="InterPro" id="IPR017907">
    <property type="entry name" value="Znf_RING_CS"/>
</dbReference>
<dbReference type="Gene3D" id="3.10.20.90">
    <property type="entry name" value="Phosphatidylinositol 3-kinase Catalytic Subunit, Chain A, domain 1"/>
    <property type="match status" value="1"/>
</dbReference>
<keyword evidence="3" id="KW-0862">Zinc</keyword>
<dbReference type="EMBL" id="JACEFO010000302">
    <property type="protein sequence ID" value="KAF8775689.1"/>
    <property type="molecule type" value="Genomic_DNA"/>
</dbReference>
<evidence type="ECO:0000256" key="4">
    <source>
        <dbReference type="PROSITE-ProRule" id="PRU00175"/>
    </source>
</evidence>
<dbReference type="CDD" id="cd16525">
    <property type="entry name" value="RING-HC_PCGF"/>
    <property type="match status" value="1"/>
</dbReference>
<evidence type="ECO:0000256" key="1">
    <source>
        <dbReference type="ARBA" id="ARBA00022723"/>
    </source>
</evidence>
<feature type="compositionally biased region" description="Basic residues" evidence="5">
    <location>
        <begin position="131"/>
        <end position="140"/>
    </location>
</feature>
<dbReference type="GO" id="GO:0004842">
    <property type="term" value="F:ubiquitin-protein transferase activity"/>
    <property type="evidence" value="ECO:0007669"/>
    <property type="project" value="InterPro"/>
</dbReference>
<dbReference type="AlphaFoldDB" id="A0A835FV75"/>
<feature type="domain" description="RING-type" evidence="6">
    <location>
        <begin position="21"/>
        <end position="62"/>
    </location>
</feature>
<dbReference type="PANTHER" id="PTHR46293">
    <property type="entry name" value="E3 UBIQUITIN PROTEIN LIGASE DRIP1"/>
    <property type="match status" value="1"/>
</dbReference>
<feature type="compositionally biased region" description="Polar residues" evidence="5">
    <location>
        <begin position="197"/>
        <end position="209"/>
    </location>
</feature>
<dbReference type="OrthoDB" id="1305878at2759"/>
<gene>
    <name evidence="7" type="ORF">HU200_004471</name>
</gene>
<evidence type="ECO:0000313" key="8">
    <source>
        <dbReference type="Proteomes" id="UP000636709"/>
    </source>
</evidence>
<dbReference type="InterPro" id="IPR001841">
    <property type="entry name" value="Znf_RING"/>
</dbReference>
<dbReference type="Gene3D" id="3.30.40.10">
    <property type="entry name" value="Zinc/RING finger domain, C3HC4 (zinc finger)"/>
    <property type="match status" value="1"/>
</dbReference>
<evidence type="ECO:0000256" key="3">
    <source>
        <dbReference type="ARBA" id="ARBA00022833"/>
    </source>
</evidence>
<dbReference type="InterPro" id="IPR013083">
    <property type="entry name" value="Znf_RING/FYVE/PHD"/>
</dbReference>
<keyword evidence="1" id="KW-0479">Metal-binding</keyword>
<protein>
    <recommendedName>
        <fullName evidence="6">RING-type domain-containing protein</fullName>
    </recommendedName>
</protein>
<dbReference type="GO" id="GO:0008270">
    <property type="term" value="F:zinc ion binding"/>
    <property type="evidence" value="ECO:0007669"/>
    <property type="project" value="UniProtKB-KW"/>
</dbReference>
<dbReference type="PROSITE" id="PS50089">
    <property type="entry name" value="ZF_RING_2"/>
    <property type="match status" value="1"/>
</dbReference>
<dbReference type="SUPFAM" id="SSF57850">
    <property type="entry name" value="RING/U-box"/>
    <property type="match status" value="1"/>
</dbReference>
<feature type="region of interest" description="Disordered" evidence="5">
    <location>
        <begin position="123"/>
        <end position="342"/>
    </location>
</feature>
<reference evidence="7" key="1">
    <citation type="submission" date="2020-07" db="EMBL/GenBank/DDBJ databases">
        <title>Genome sequence and genetic diversity analysis of an under-domesticated orphan crop, white fonio (Digitaria exilis).</title>
        <authorList>
            <person name="Bennetzen J.L."/>
            <person name="Chen S."/>
            <person name="Ma X."/>
            <person name="Wang X."/>
            <person name="Yssel A.E.J."/>
            <person name="Chaluvadi S.R."/>
            <person name="Johnson M."/>
            <person name="Gangashetty P."/>
            <person name="Hamidou F."/>
            <person name="Sanogo M.D."/>
            <person name="Zwaenepoel A."/>
            <person name="Wallace J."/>
            <person name="Van De Peer Y."/>
            <person name="Van Deynze A."/>
        </authorList>
    </citation>
    <scope>NUCLEOTIDE SEQUENCE</scope>
    <source>
        <tissue evidence="7">Leaves</tissue>
    </source>
</reference>
<evidence type="ECO:0000256" key="2">
    <source>
        <dbReference type="ARBA" id="ARBA00022771"/>
    </source>
</evidence>
<evidence type="ECO:0000313" key="7">
    <source>
        <dbReference type="EMBL" id="KAF8775689.1"/>
    </source>
</evidence>
<feature type="compositionally biased region" description="Basic and acidic residues" evidence="5">
    <location>
        <begin position="160"/>
        <end position="170"/>
    </location>
</feature>
<dbReference type="SMART" id="SM00184">
    <property type="entry name" value="RING"/>
    <property type="match status" value="1"/>
</dbReference>
<name>A0A835FV75_9POAL</name>
<feature type="compositionally biased region" description="Basic and acidic residues" evidence="5">
    <location>
        <begin position="184"/>
        <end position="196"/>
    </location>
</feature>
<dbReference type="Pfam" id="PF13923">
    <property type="entry name" value="zf-C3HC4_2"/>
    <property type="match status" value="1"/>
</dbReference>
<proteinExistence type="predicted"/>
<sequence>MGKARGVVRVRRDALAARMTCPLCQGLLREATAITQCLHTFCRECIMGKINDEDVDCCPVCNIDLGCDPEEKLRPDHNLQDIRNKLFPIKKKKVDSPKVSTTLPAKRKQRSLSSLVVDTPSIVMRNGLTGKRTKTKRRATASRVTSPNNNGTMKVPAKSAGRDQKTEKTAEPQSMKVATTAYKNESRDQKKIEKTSAEQSTKAATTAYKNESRDQKKNRKNAKTADKEELQKPSNRPVHTSSKTKAPRTTPKFHATIEVKIKKKEGKVPIRKEETENDVNMPGTRVGEHPNEPNHKEENNGGSSEPAQHPRSVPDVDHPAGPDQTTAKGNSNQGFSGPASTLRDPIATPIWFSLVSSPNLKGGPELPALSKSFLRIKDGGSQISSVQRYIAKKLDLVDENEVEIICRGEPISPSGTLQGLVELWRRREPEERVQASLGAPAKEFVMALGYRSRRDLHC</sequence>
<dbReference type="Proteomes" id="UP000636709">
    <property type="component" value="Unassembled WGS sequence"/>
</dbReference>
<dbReference type="PROSITE" id="PS00518">
    <property type="entry name" value="ZF_RING_1"/>
    <property type="match status" value="1"/>
</dbReference>
<organism evidence="7 8">
    <name type="scientific">Digitaria exilis</name>
    <dbReference type="NCBI Taxonomy" id="1010633"/>
    <lineage>
        <taxon>Eukaryota</taxon>
        <taxon>Viridiplantae</taxon>
        <taxon>Streptophyta</taxon>
        <taxon>Embryophyta</taxon>
        <taxon>Tracheophyta</taxon>
        <taxon>Spermatophyta</taxon>
        <taxon>Magnoliopsida</taxon>
        <taxon>Liliopsida</taxon>
        <taxon>Poales</taxon>
        <taxon>Poaceae</taxon>
        <taxon>PACMAD clade</taxon>
        <taxon>Panicoideae</taxon>
        <taxon>Panicodae</taxon>
        <taxon>Paniceae</taxon>
        <taxon>Anthephorinae</taxon>
        <taxon>Digitaria</taxon>
    </lineage>
</organism>
<dbReference type="InterPro" id="IPR044807">
    <property type="entry name" value="DRIP1-like"/>
</dbReference>